<feature type="non-terminal residue" evidence="2">
    <location>
        <position position="1"/>
    </location>
</feature>
<feature type="region of interest" description="Disordered" evidence="1">
    <location>
        <begin position="313"/>
        <end position="339"/>
    </location>
</feature>
<dbReference type="AlphaFoldDB" id="A0A6L2MIN6"/>
<name>A0A6L2MIN6_TANCI</name>
<feature type="region of interest" description="Disordered" evidence="1">
    <location>
        <begin position="242"/>
        <end position="270"/>
    </location>
</feature>
<dbReference type="EMBL" id="BKCJ010006474">
    <property type="protein sequence ID" value="GEU72344.1"/>
    <property type="molecule type" value="Genomic_DNA"/>
</dbReference>
<gene>
    <name evidence="2" type="ORF">Tci_044322</name>
</gene>
<feature type="region of interest" description="Disordered" evidence="1">
    <location>
        <begin position="391"/>
        <end position="410"/>
    </location>
</feature>
<feature type="compositionally biased region" description="Polar residues" evidence="1">
    <location>
        <begin position="325"/>
        <end position="335"/>
    </location>
</feature>
<keyword evidence="2" id="KW-0808">Transferase</keyword>
<keyword evidence="2" id="KW-0695">RNA-directed DNA polymerase</keyword>
<feature type="compositionally biased region" description="Basic and acidic residues" evidence="1">
    <location>
        <begin position="313"/>
        <end position="324"/>
    </location>
</feature>
<reference evidence="2" key="1">
    <citation type="journal article" date="2019" name="Sci. Rep.">
        <title>Draft genome of Tanacetum cinerariifolium, the natural source of mosquito coil.</title>
        <authorList>
            <person name="Yamashiro T."/>
            <person name="Shiraishi A."/>
            <person name="Satake H."/>
            <person name="Nakayama K."/>
        </authorList>
    </citation>
    <scope>NUCLEOTIDE SEQUENCE</scope>
</reference>
<evidence type="ECO:0000256" key="1">
    <source>
        <dbReference type="SAM" id="MobiDB-lite"/>
    </source>
</evidence>
<accession>A0A6L2MIN6</accession>
<sequence>SCLLHHLQLPTHLSTLIPSHEDSMGDLMRSRLNQDKDDDEEDEHLALADSFVVPVIDHVPSASDTNVFETDESAPTPRSPQIIILSPSLLVSSPPLPLPSPLTTSLTDAGAPLGYRAAKIRMRDASPPLLFPSTSQKTDIIEAEMPSQKIACFSTLALGFEAGENTYDEIVETMLEIAPTTLEGVNQRVTELATTVRQDTDKFYKMAPKGRTATTPTTSTSMTYAQIKALIERGITATLAERDADRSINGDDNHDSRTGGRRQESDKVEKYVGGLPDMIYRSVKASKPKTMQEAIKFLIELMDPKILTLAERQAEKKGKFDDTSRNNQNQQQPFKRNNVAHAYTVGPKEKKPYRGSKPLFPKCNYNHDGQCAPKCTNCKRIAHSAWDCKSQPAAANKNQRAQGINQRVLT</sequence>
<protein>
    <submittedName>
        <fullName evidence="2">Reverse transcriptase domain-containing protein</fullName>
    </submittedName>
</protein>
<organism evidence="2">
    <name type="scientific">Tanacetum cinerariifolium</name>
    <name type="common">Dalmatian daisy</name>
    <name type="synonym">Chrysanthemum cinerariifolium</name>
    <dbReference type="NCBI Taxonomy" id="118510"/>
    <lineage>
        <taxon>Eukaryota</taxon>
        <taxon>Viridiplantae</taxon>
        <taxon>Streptophyta</taxon>
        <taxon>Embryophyta</taxon>
        <taxon>Tracheophyta</taxon>
        <taxon>Spermatophyta</taxon>
        <taxon>Magnoliopsida</taxon>
        <taxon>eudicotyledons</taxon>
        <taxon>Gunneridae</taxon>
        <taxon>Pentapetalae</taxon>
        <taxon>asterids</taxon>
        <taxon>campanulids</taxon>
        <taxon>Asterales</taxon>
        <taxon>Asteraceae</taxon>
        <taxon>Asteroideae</taxon>
        <taxon>Anthemideae</taxon>
        <taxon>Anthemidinae</taxon>
        <taxon>Tanacetum</taxon>
    </lineage>
</organism>
<proteinExistence type="predicted"/>
<feature type="compositionally biased region" description="Polar residues" evidence="1">
    <location>
        <begin position="396"/>
        <end position="410"/>
    </location>
</feature>
<keyword evidence="2" id="KW-0548">Nucleotidyltransferase</keyword>
<comment type="caution">
    <text evidence="2">The sequence shown here is derived from an EMBL/GenBank/DDBJ whole genome shotgun (WGS) entry which is preliminary data.</text>
</comment>
<dbReference type="GO" id="GO:0003964">
    <property type="term" value="F:RNA-directed DNA polymerase activity"/>
    <property type="evidence" value="ECO:0007669"/>
    <property type="project" value="UniProtKB-KW"/>
</dbReference>
<evidence type="ECO:0000313" key="2">
    <source>
        <dbReference type="EMBL" id="GEU72344.1"/>
    </source>
</evidence>